<dbReference type="EMBL" id="JAPWGM010000003">
    <property type="protein sequence ID" value="MCZ4244730.1"/>
    <property type="molecule type" value="Genomic_DNA"/>
</dbReference>
<dbReference type="InterPro" id="IPR015815">
    <property type="entry name" value="HIBADH-related"/>
</dbReference>
<dbReference type="InterPro" id="IPR036291">
    <property type="entry name" value="NAD(P)-bd_dom_sf"/>
</dbReference>
<dbReference type="PANTHER" id="PTHR43580:SF2">
    <property type="entry name" value="CYTOKINE-LIKE NUCLEAR FACTOR N-PAC"/>
    <property type="match status" value="1"/>
</dbReference>
<dbReference type="Gene3D" id="3.40.50.720">
    <property type="entry name" value="NAD(P)-binding Rossmann-like Domain"/>
    <property type="match status" value="1"/>
</dbReference>
<dbReference type="RefSeq" id="WP_269427783.1">
    <property type="nucleotide sequence ID" value="NZ_JAPWGM010000003.1"/>
</dbReference>
<evidence type="ECO:0000313" key="5">
    <source>
        <dbReference type="EMBL" id="MCZ4244730.1"/>
    </source>
</evidence>
<keyword evidence="2" id="KW-0520">NAD</keyword>
<sequence>MNNTKIGWIGLGNMGIPMAGQLIKAAYPVTVYNRNKEKETSLKNIGADIASSPAELIEKTDVVFIMVSDDKAIDEIFRGERGLLKAQASKKIIINMSTVSPGISKEMAKICKQSGNEYLDAPVSGSVKQAETGQLVIMVGGDKQAFDKAKPILEKLGKMALLVGHNGAGNSTKLAINSLLAYYAQGLAETVLFANAQGVKTEDLLNLINNAAIGNTFTKIKGDAITQDNFNAAFALKHIVKDLKLAKNEGLSSPLAQTVLQTFEDAESRYGEEDIIAIIKALKNN</sequence>
<comment type="caution">
    <text evidence="5">The sequence shown here is derived from an EMBL/GenBank/DDBJ whole genome shotgun (WGS) entry which is preliminary data.</text>
</comment>
<evidence type="ECO:0000313" key="6">
    <source>
        <dbReference type="Proteomes" id="UP001144347"/>
    </source>
</evidence>
<dbReference type="SUPFAM" id="SSF51735">
    <property type="entry name" value="NAD(P)-binding Rossmann-fold domains"/>
    <property type="match status" value="1"/>
</dbReference>
<dbReference type="InterPro" id="IPR051265">
    <property type="entry name" value="HIBADH-related_NP60_sf"/>
</dbReference>
<accession>A0ABT4L9Z3</accession>
<dbReference type="Gene3D" id="1.10.1040.10">
    <property type="entry name" value="N-(1-d-carboxylethyl)-l-norvaline Dehydrogenase, domain 2"/>
    <property type="match status" value="1"/>
</dbReference>
<reference evidence="5" key="1">
    <citation type="submission" date="2022-12" db="EMBL/GenBank/DDBJ databases">
        <title>Genome sequence of HCMS5-2.</title>
        <authorList>
            <person name="Woo H."/>
        </authorList>
    </citation>
    <scope>NUCLEOTIDE SEQUENCE</scope>
    <source>
        <strain evidence="5">HCMS5-2</strain>
    </source>
</reference>
<keyword evidence="6" id="KW-1185">Reference proteome</keyword>
<evidence type="ECO:0000259" key="3">
    <source>
        <dbReference type="Pfam" id="PF03446"/>
    </source>
</evidence>
<feature type="domain" description="3-hydroxyisobutyrate dehydrogenase-like NAD-binding" evidence="4">
    <location>
        <begin position="167"/>
        <end position="282"/>
    </location>
</feature>
<dbReference type="SUPFAM" id="SSF48179">
    <property type="entry name" value="6-phosphogluconate dehydrogenase C-terminal domain-like"/>
    <property type="match status" value="1"/>
</dbReference>
<dbReference type="Pfam" id="PF03446">
    <property type="entry name" value="NAD_binding_2"/>
    <property type="match status" value="1"/>
</dbReference>
<dbReference type="InterPro" id="IPR013328">
    <property type="entry name" value="6PGD_dom2"/>
</dbReference>
<dbReference type="InterPro" id="IPR006115">
    <property type="entry name" value="6PGDH_NADP-bd"/>
</dbReference>
<dbReference type="Proteomes" id="UP001144347">
    <property type="component" value="Unassembled WGS sequence"/>
</dbReference>
<dbReference type="Pfam" id="PF14833">
    <property type="entry name" value="NAD_binding_11"/>
    <property type="match status" value="1"/>
</dbReference>
<dbReference type="InterPro" id="IPR008927">
    <property type="entry name" value="6-PGluconate_DH-like_C_sf"/>
</dbReference>
<keyword evidence="1" id="KW-0560">Oxidoreductase</keyword>
<gene>
    <name evidence="5" type="ORF">O0955_12025</name>
</gene>
<feature type="domain" description="6-phosphogluconate dehydrogenase NADP-binding" evidence="3">
    <location>
        <begin position="5"/>
        <end position="164"/>
    </location>
</feature>
<dbReference type="PIRSF" id="PIRSF000103">
    <property type="entry name" value="HIBADH"/>
    <property type="match status" value="1"/>
</dbReference>
<dbReference type="InterPro" id="IPR029154">
    <property type="entry name" value="HIBADH-like_NADP-bd"/>
</dbReference>
<protein>
    <submittedName>
        <fullName evidence="5">NAD(P)-dependent oxidoreductase</fullName>
    </submittedName>
</protein>
<evidence type="ECO:0000256" key="2">
    <source>
        <dbReference type="ARBA" id="ARBA00023027"/>
    </source>
</evidence>
<name>A0ABT4L9Z3_9SPHI</name>
<evidence type="ECO:0000259" key="4">
    <source>
        <dbReference type="Pfam" id="PF14833"/>
    </source>
</evidence>
<proteinExistence type="predicted"/>
<dbReference type="PANTHER" id="PTHR43580">
    <property type="entry name" value="OXIDOREDUCTASE GLYR1-RELATED"/>
    <property type="match status" value="1"/>
</dbReference>
<evidence type="ECO:0000256" key="1">
    <source>
        <dbReference type="ARBA" id="ARBA00023002"/>
    </source>
</evidence>
<organism evidence="5 6">
    <name type="scientific">Pedobacter punctiformis</name>
    <dbReference type="NCBI Taxonomy" id="3004097"/>
    <lineage>
        <taxon>Bacteria</taxon>
        <taxon>Pseudomonadati</taxon>
        <taxon>Bacteroidota</taxon>
        <taxon>Sphingobacteriia</taxon>
        <taxon>Sphingobacteriales</taxon>
        <taxon>Sphingobacteriaceae</taxon>
        <taxon>Pedobacter</taxon>
    </lineage>
</organism>